<dbReference type="InterPro" id="IPR015590">
    <property type="entry name" value="Aldehyde_DH_dom"/>
</dbReference>
<dbReference type="Gene3D" id="3.40.309.10">
    <property type="entry name" value="Aldehyde Dehydrogenase, Chain A, domain 2"/>
    <property type="match status" value="1"/>
</dbReference>
<evidence type="ECO:0000256" key="2">
    <source>
        <dbReference type="ARBA" id="ARBA00022857"/>
    </source>
</evidence>
<comment type="similarity">
    <text evidence="1">Belongs to the aldehyde dehydrogenase family.</text>
</comment>
<dbReference type="GO" id="GO:0004777">
    <property type="term" value="F:succinate-semialdehyde dehydrogenase (NAD+) activity"/>
    <property type="evidence" value="ECO:0007669"/>
    <property type="project" value="TreeGrafter"/>
</dbReference>
<feature type="domain" description="Aldehyde dehydrogenase" evidence="4">
    <location>
        <begin position="444"/>
        <end position="888"/>
    </location>
</feature>
<dbReference type="Gene3D" id="3.40.605.10">
    <property type="entry name" value="Aldehyde Dehydrogenase, Chain A, domain 1"/>
    <property type="match status" value="1"/>
</dbReference>
<gene>
    <name evidence="5" type="ORF">GOHSU_04_01160</name>
</gene>
<organism evidence="5 6">
    <name type="scientific">Gordonia hirsuta DSM 44140 = NBRC 16056</name>
    <dbReference type="NCBI Taxonomy" id="1121927"/>
    <lineage>
        <taxon>Bacteria</taxon>
        <taxon>Bacillati</taxon>
        <taxon>Actinomycetota</taxon>
        <taxon>Actinomycetes</taxon>
        <taxon>Mycobacteriales</taxon>
        <taxon>Gordoniaceae</taxon>
        <taxon>Gordonia</taxon>
    </lineage>
</organism>
<dbReference type="InterPro" id="IPR016161">
    <property type="entry name" value="Ald_DH/histidinol_DH"/>
</dbReference>
<name>L7L868_9ACTN</name>
<protein>
    <submittedName>
        <fullName evidence="5">Putative aldehyde dehydrogenase</fullName>
    </submittedName>
</protein>
<keyword evidence="6" id="KW-1185">Reference proteome</keyword>
<keyword evidence="3" id="KW-0560">Oxidoreductase</keyword>
<dbReference type="InterPro" id="IPR044148">
    <property type="entry name" value="ALDH_GabD1-like"/>
</dbReference>
<dbReference type="FunFam" id="3.40.309.10:FF:000009">
    <property type="entry name" value="Aldehyde dehydrogenase A"/>
    <property type="match status" value="1"/>
</dbReference>
<dbReference type="SUPFAM" id="SSF53720">
    <property type="entry name" value="ALDH-like"/>
    <property type="match status" value="1"/>
</dbReference>
<sequence length="895" mass="93807">MSALTPADADMFWHSRHRVSDQFGLYCFAAQADSDPEMIARELAARMRGLDDFAVRVAPAPGDLAYPRWCRTEPDLAPEPVRCHRGPATWEQCLQSVAGLLTDGLDPTTATTRVHLFGPLTGAPHTSGRVWVVVLQVSHALADGRGVADLARFLFGGDRPPGRPVRPGRRPGPVRTVAGMLATPLRLAAALGLGLWAWYRQPADPVGSGRRPTGPAAATALNAAPGADRRIDVLLVDKTDLVVDGATVTASVLTRLGPALAAYLGSGDAALQVELTMARPAQGTRRPARNSFHNVGIALHPQLPPARRAAAITAQIADADRADRTAAARAGRRAATAAPPVLRALAARLTAAASQVPGEVAGALVVSSVYRGPADLRLGGGPVLFTAGFPALSSVHAASLGVHGIGQTVAVSLTTDPAAVDADRLVRVLAAAVRRTVEDMAYLTENPATGTIEQTFATMSDADVEDVLARSAAAYRQWRTTSIDERVRMLRQTAAAYRERADELAELIAREMGKPLKQAHGELALTAMIYDWYAEHGPAQLETQELDPQGATSSTVTREPIGSLLGIMPWNFPYYQVARFAAPNLLLGNTIVLKHAPICAASSAVMEEIAHASGVPADAYINVYASNEQAATMIGDKRIAGVSLTGSGRAGAAVAQTAAAHLKKSVLELGGSDAFILLDTPDVAATARGAAVGRMMNCGQACNSPKRFIVHENIYDDFVANLTAAVEAMTVGDPTDPGTDVGPLSSVTARDRVIEQVKEAVAQGATLHTGGQAVDGPGAFMTPTVLTGVTPEMAAYREEIFGPVAMVYSVSNDDEAIELANDVDYGLSGSVWSSDVERATALADRLDVGMAMVNEHGTSLPGLPFGGVKASGYGRELGPWGLGEFANLRLSRVSG</sequence>
<evidence type="ECO:0000313" key="6">
    <source>
        <dbReference type="Proteomes" id="UP000053405"/>
    </source>
</evidence>
<dbReference type="STRING" id="1121927.GOHSU_04_01160"/>
<comment type="caution">
    <text evidence="5">The sequence shown here is derived from an EMBL/GenBank/DDBJ whole genome shotgun (WGS) entry which is preliminary data.</text>
</comment>
<proteinExistence type="inferred from homology"/>
<reference evidence="5 6" key="1">
    <citation type="submission" date="2012-12" db="EMBL/GenBank/DDBJ databases">
        <title>Whole genome shotgun sequence of Gordonia hirsuta NBRC 16056.</title>
        <authorList>
            <person name="Isaki-Nakamura S."/>
            <person name="Hosoyama A."/>
            <person name="Tsuchikane K."/>
            <person name="Katsumata H."/>
            <person name="Baba S."/>
            <person name="Yamazaki S."/>
            <person name="Fujita N."/>
        </authorList>
    </citation>
    <scope>NUCLEOTIDE SEQUENCE [LARGE SCALE GENOMIC DNA]</scope>
    <source>
        <strain evidence="5 6">NBRC 16056</strain>
    </source>
</reference>
<evidence type="ECO:0000313" key="5">
    <source>
        <dbReference type="EMBL" id="GAC56247.1"/>
    </source>
</evidence>
<dbReference type="Pfam" id="PF00171">
    <property type="entry name" value="Aldedh"/>
    <property type="match status" value="1"/>
</dbReference>
<dbReference type="eggNOG" id="COG1012">
    <property type="taxonomic scope" value="Bacteria"/>
</dbReference>
<accession>L7L868</accession>
<dbReference type="Proteomes" id="UP000053405">
    <property type="component" value="Unassembled WGS sequence"/>
</dbReference>
<evidence type="ECO:0000259" key="4">
    <source>
        <dbReference type="Pfam" id="PF00171"/>
    </source>
</evidence>
<dbReference type="PANTHER" id="PTHR43217:SF2">
    <property type="entry name" value="SUCCINATE-SEMIALDEHYDE DEHYDROGENASE [NADP(+)]"/>
    <property type="match status" value="1"/>
</dbReference>
<evidence type="ECO:0000256" key="1">
    <source>
        <dbReference type="ARBA" id="ARBA00009986"/>
    </source>
</evidence>
<dbReference type="GO" id="GO:0004030">
    <property type="term" value="F:aldehyde dehydrogenase [NAD(P)+] activity"/>
    <property type="evidence" value="ECO:0007669"/>
    <property type="project" value="InterPro"/>
</dbReference>
<dbReference type="PANTHER" id="PTHR43217">
    <property type="entry name" value="SUCCINATE SEMIALDEHYDE DEHYDROGENASE [NAD(P)+] SAD"/>
    <property type="match status" value="1"/>
</dbReference>
<keyword evidence="2" id="KW-0521">NADP</keyword>
<dbReference type="CDD" id="cd07100">
    <property type="entry name" value="ALDH_SSADH1_GabD1"/>
    <property type="match status" value="1"/>
</dbReference>
<evidence type="ECO:0000256" key="3">
    <source>
        <dbReference type="ARBA" id="ARBA00023002"/>
    </source>
</evidence>
<dbReference type="AlphaFoldDB" id="L7L868"/>
<dbReference type="InterPro" id="IPR047110">
    <property type="entry name" value="GABD/Sad-like"/>
</dbReference>
<dbReference type="InterPro" id="IPR016163">
    <property type="entry name" value="Ald_DH_C"/>
</dbReference>
<dbReference type="EMBL" id="BANT01000004">
    <property type="protein sequence ID" value="GAC56247.1"/>
    <property type="molecule type" value="Genomic_DNA"/>
</dbReference>
<dbReference type="InterPro" id="IPR016162">
    <property type="entry name" value="Ald_DH_N"/>
</dbReference>